<reference evidence="1" key="1">
    <citation type="journal article" date="2016" name="Nat. Genet.">
        <title>A high-quality carrot genome assembly provides new insights into carotenoid accumulation and asterid genome evolution.</title>
        <authorList>
            <person name="Iorizzo M."/>
            <person name="Ellison S."/>
            <person name="Senalik D."/>
            <person name="Zeng P."/>
            <person name="Satapoomin P."/>
            <person name="Huang J."/>
            <person name="Bowman M."/>
            <person name="Iovene M."/>
            <person name="Sanseverino W."/>
            <person name="Cavagnaro P."/>
            <person name="Yildiz M."/>
            <person name="Macko-Podgorni A."/>
            <person name="Moranska E."/>
            <person name="Grzebelus E."/>
            <person name="Grzebelus D."/>
            <person name="Ashrafi H."/>
            <person name="Zheng Z."/>
            <person name="Cheng S."/>
            <person name="Spooner D."/>
            <person name="Van Deynze A."/>
            <person name="Simon P."/>
        </authorList>
    </citation>
    <scope>NUCLEOTIDE SEQUENCE [LARGE SCALE GENOMIC DNA]</scope>
    <source>
        <tissue evidence="1">Leaf</tissue>
    </source>
</reference>
<sequence length="155" mass="18550">MDRSIPNRNRKRNETVKFLERILPHCNAEELKNIEERNKGIDLSHLTNYLWQNFYQKRFGQRSFKSVVEKISSKNVSFRWKDLYEAKLKNVEEAEQKSIERMRQLYQNEDAQKKSRQVKPCTKVPPSSHKRNCYGGINIYGITFRVMMNEHGLQL</sequence>
<dbReference type="PANTHER" id="PTHR47543:SF2">
    <property type="entry name" value="RNA POLYMERASE II TRANSCRIPTION FACTOR SIII SUBUNIT A"/>
    <property type="match status" value="1"/>
</dbReference>
<dbReference type="STRING" id="79200.A0A162ACU6"/>
<organism evidence="1">
    <name type="scientific">Daucus carota subsp. sativus</name>
    <name type="common">Carrot</name>
    <dbReference type="NCBI Taxonomy" id="79200"/>
    <lineage>
        <taxon>Eukaryota</taxon>
        <taxon>Viridiplantae</taxon>
        <taxon>Streptophyta</taxon>
        <taxon>Embryophyta</taxon>
        <taxon>Tracheophyta</taxon>
        <taxon>Spermatophyta</taxon>
        <taxon>Magnoliopsida</taxon>
        <taxon>eudicotyledons</taxon>
        <taxon>Gunneridae</taxon>
        <taxon>Pentapetalae</taxon>
        <taxon>asterids</taxon>
        <taxon>campanulids</taxon>
        <taxon>Apiales</taxon>
        <taxon>Apiaceae</taxon>
        <taxon>Apioideae</taxon>
        <taxon>Scandiceae</taxon>
        <taxon>Daucinae</taxon>
        <taxon>Daucus</taxon>
        <taxon>Daucus sect. Daucus</taxon>
    </lineage>
</organism>
<evidence type="ECO:0000313" key="1">
    <source>
        <dbReference type="EMBL" id="KZM99342.1"/>
    </source>
</evidence>
<dbReference type="AlphaFoldDB" id="A0A162ACU6"/>
<name>A0A162ACU6_DAUCS</name>
<dbReference type="Gene3D" id="6.10.250.3180">
    <property type="match status" value="1"/>
</dbReference>
<gene>
    <name evidence="1" type="ORF">DCAR_013296</name>
</gene>
<accession>A0A162ACU6</accession>
<dbReference type="EMBL" id="LNRQ01000004">
    <property type="protein sequence ID" value="KZM99342.1"/>
    <property type="molecule type" value="Genomic_DNA"/>
</dbReference>
<comment type="caution">
    <text evidence="1">The sequence shown here is derived from an EMBL/GenBank/DDBJ whole genome shotgun (WGS) entry which is preliminary data.</text>
</comment>
<dbReference type="Pfam" id="PF06881">
    <property type="entry name" value="Elongin_A"/>
    <property type="match status" value="1"/>
</dbReference>
<dbReference type="Gramene" id="KZM99342">
    <property type="protein sequence ID" value="KZM99342"/>
    <property type="gene ID" value="DCAR_013296"/>
</dbReference>
<proteinExistence type="predicted"/>
<dbReference type="GO" id="GO:0006368">
    <property type="term" value="P:transcription elongation by RNA polymerase II"/>
    <property type="evidence" value="ECO:0007669"/>
    <property type="project" value="InterPro"/>
</dbReference>
<protein>
    <submittedName>
        <fullName evidence="1">Uncharacterized protein</fullName>
    </submittedName>
</protein>
<dbReference type="GO" id="GO:0070449">
    <property type="term" value="C:elongin complex"/>
    <property type="evidence" value="ECO:0007669"/>
    <property type="project" value="InterPro"/>
</dbReference>
<dbReference type="PANTHER" id="PTHR47543">
    <property type="entry name" value="OS08G0169600 PROTEIN"/>
    <property type="match status" value="1"/>
</dbReference>
<dbReference type="OMA" id="MTMMHMA"/>
<dbReference type="InterPro" id="IPR010684">
    <property type="entry name" value="RNA_pol_II_trans_fac_SIII_A"/>
</dbReference>